<evidence type="ECO:0000313" key="1">
    <source>
        <dbReference type="EMBL" id="KGB26717.1"/>
    </source>
</evidence>
<dbReference type="PATRIC" id="fig|104102.7.peg.80"/>
<dbReference type="Proteomes" id="UP000029448">
    <property type="component" value="Unassembled WGS sequence"/>
</dbReference>
<proteinExistence type="predicted"/>
<reference evidence="1 2" key="1">
    <citation type="submission" date="2014-06" db="EMBL/GenBank/DDBJ databases">
        <title>Functional and comparative genomic analyses of the Drosophila gut microbiota identify candidate symbiosis factors.</title>
        <authorList>
            <person name="Newell P.D."/>
            <person name="Chaston J.M."/>
            <person name="Douglas A.E."/>
        </authorList>
    </citation>
    <scope>NUCLEOTIDE SEQUENCE [LARGE SCALE GENOMIC DNA]</scope>
    <source>
        <strain evidence="1 2">DmCS_006</strain>
    </source>
</reference>
<protein>
    <submittedName>
        <fullName evidence="1">Uncharacterized protein</fullName>
    </submittedName>
</protein>
<organism evidence="1 2">
    <name type="scientific">Acetobacter tropicalis</name>
    <dbReference type="NCBI Taxonomy" id="104102"/>
    <lineage>
        <taxon>Bacteria</taxon>
        <taxon>Pseudomonadati</taxon>
        <taxon>Pseudomonadota</taxon>
        <taxon>Alphaproteobacteria</taxon>
        <taxon>Acetobacterales</taxon>
        <taxon>Acetobacteraceae</taxon>
        <taxon>Acetobacter</taxon>
    </lineage>
</organism>
<accession>A0A094YZB3</accession>
<dbReference type="STRING" id="104102.AtDm6_0081"/>
<sequence>MARNHQHASGLEFLKTAKNSHFRHIILVTTKLIALCEQA</sequence>
<gene>
    <name evidence="1" type="ORF">AtDm6_0081</name>
</gene>
<dbReference type="AlphaFoldDB" id="A0A094YZB3"/>
<keyword evidence="2" id="KW-1185">Reference proteome</keyword>
<name>A0A094YZB3_9PROT</name>
<comment type="caution">
    <text evidence="1">The sequence shown here is derived from an EMBL/GenBank/DDBJ whole genome shotgun (WGS) entry which is preliminary data.</text>
</comment>
<evidence type="ECO:0000313" key="2">
    <source>
        <dbReference type="Proteomes" id="UP000029448"/>
    </source>
</evidence>
<dbReference type="EMBL" id="JOKM01000002">
    <property type="protein sequence ID" value="KGB26717.1"/>
    <property type="molecule type" value="Genomic_DNA"/>
</dbReference>